<dbReference type="InterPro" id="IPR003798">
    <property type="entry name" value="DNA_recombination_RmuC"/>
</dbReference>
<dbReference type="EMBL" id="DYVF01000023">
    <property type="protein sequence ID" value="HJG30377.1"/>
    <property type="molecule type" value="Genomic_DNA"/>
</dbReference>
<name>A0A921INX4_9ACTN</name>
<reference evidence="6" key="1">
    <citation type="journal article" date="2021" name="PeerJ">
        <title>Extensive microbial diversity within the chicken gut microbiome revealed by metagenomics and culture.</title>
        <authorList>
            <person name="Gilroy R."/>
            <person name="Ravi A."/>
            <person name="Getino M."/>
            <person name="Pursley I."/>
            <person name="Horton D.L."/>
            <person name="Alikhan N.F."/>
            <person name="Baker D."/>
            <person name="Gharbi K."/>
            <person name="Hall N."/>
            <person name="Watson M."/>
            <person name="Adriaenssens E.M."/>
            <person name="Foster-Nyarko E."/>
            <person name="Jarju S."/>
            <person name="Secka A."/>
            <person name="Antonio M."/>
            <person name="Oren A."/>
            <person name="Chaudhuri R.R."/>
            <person name="La Ragione R."/>
            <person name="Hildebrand F."/>
            <person name="Pallen M.J."/>
        </authorList>
    </citation>
    <scope>NUCLEOTIDE SEQUENCE</scope>
    <source>
        <strain evidence="6">ChiGjej2B2-7701</strain>
    </source>
</reference>
<dbReference type="PANTHER" id="PTHR30563">
    <property type="entry name" value="DNA RECOMBINATION PROTEIN RMUC"/>
    <property type="match status" value="1"/>
</dbReference>
<gene>
    <name evidence="6" type="primary">rmuC</name>
    <name evidence="6" type="ORF">K8U80_03155</name>
</gene>
<evidence type="ECO:0000256" key="5">
    <source>
        <dbReference type="SAM" id="MobiDB-lite"/>
    </source>
</evidence>
<accession>A0A921INX4</accession>
<comment type="caution">
    <text evidence="6">The sequence shown here is derived from an EMBL/GenBank/DDBJ whole genome shotgun (WGS) entry which is preliminary data.</text>
</comment>
<keyword evidence="4" id="KW-0233">DNA recombination</keyword>
<comment type="function">
    <text evidence="1">Involved in DNA recombination.</text>
</comment>
<proteinExistence type="inferred from homology"/>
<evidence type="ECO:0000256" key="4">
    <source>
        <dbReference type="ARBA" id="ARBA00023172"/>
    </source>
</evidence>
<evidence type="ECO:0000256" key="1">
    <source>
        <dbReference type="ARBA" id="ARBA00003416"/>
    </source>
</evidence>
<dbReference type="GO" id="GO:0006310">
    <property type="term" value="P:DNA recombination"/>
    <property type="evidence" value="ECO:0007669"/>
    <property type="project" value="UniProtKB-KW"/>
</dbReference>
<dbReference type="Proteomes" id="UP000746751">
    <property type="component" value="Unassembled WGS sequence"/>
</dbReference>
<dbReference type="Pfam" id="PF02646">
    <property type="entry name" value="RmuC"/>
    <property type="match status" value="1"/>
</dbReference>
<evidence type="ECO:0000256" key="2">
    <source>
        <dbReference type="ARBA" id="ARBA00009840"/>
    </source>
</evidence>
<evidence type="ECO:0000313" key="6">
    <source>
        <dbReference type="EMBL" id="HJG30377.1"/>
    </source>
</evidence>
<dbReference type="SUPFAM" id="SSF58113">
    <property type="entry name" value="Apolipoprotein A-I"/>
    <property type="match status" value="1"/>
</dbReference>
<comment type="similarity">
    <text evidence="2">Belongs to the RmuC family.</text>
</comment>
<reference evidence="6" key="2">
    <citation type="submission" date="2021-09" db="EMBL/GenBank/DDBJ databases">
        <authorList>
            <person name="Gilroy R."/>
        </authorList>
    </citation>
    <scope>NUCLEOTIDE SEQUENCE</scope>
    <source>
        <strain evidence="6">ChiGjej2B2-7701</strain>
    </source>
</reference>
<dbReference type="PANTHER" id="PTHR30563:SF0">
    <property type="entry name" value="DNA RECOMBINATION PROTEIN RMUC"/>
    <property type="match status" value="1"/>
</dbReference>
<sequence length="479" mass="52375">METELLMIAVLAAAAAVVLSAVAAVGVMQMRRTQAQALDLARQAAESAERCAMAVESMGPVVAQTHAVASGLSQHAASVAAVDQQRFDTTAREFSRMDAKVDDLRREVQAQLGQSRETVDTRLGEMRVSVDRQLRAIRVDNERQLERMRETVDEKLQATLENRLTRSFKQVSDQLEAVYKGLGDMQGIAQGVGDLKRVLGNVKTRGILGEVQLGAILADILAPEQYVQNVATKPGSAERVEFAVRIPVEGSEPVLLPIDAKFPGDAYEHLRDAIDAGDTEGISSARKQLELRIRTEARDISTKYLSVPETTNFAIMFLPFEGLYAEVVDMPGLVETIQRDYQVSVAGPSTMAAILNSLQMSYQSFAFQRQADEIQRVLSAVKAELPRYQAALQKAYEQINRAGSTVETLMTTRTRAIERKLKGVTALESEAEALRVLGFDEGGRSQEADEVIFETPGDEGSASAAHGERETDTTERDDA</sequence>
<evidence type="ECO:0000313" key="7">
    <source>
        <dbReference type="Proteomes" id="UP000746751"/>
    </source>
</evidence>
<evidence type="ECO:0000256" key="3">
    <source>
        <dbReference type="ARBA" id="ARBA00023054"/>
    </source>
</evidence>
<protein>
    <submittedName>
        <fullName evidence="6">DNA recombination protein RmuC</fullName>
    </submittedName>
</protein>
<feature type="compositionally biased region" description="Basic and acidic residues" evidence="5">
    <location>
        <begin position="466"/>
        <end position="479"/>
    </location>
</feature>
<dbReference type="AlphaFoldDB" id="A0A921INX4"/>
<organism evidence="6 7">
    <name type="scientific">Collinsella ihumii</name>
    <dbReference type="NCBI Taxonomy" id="1720204"/>
    <lineage>
        <taxon>Bacteria</taxon>
        <taxon>Bacillati</taxon>
        <taxon>Actinomycetota</taxon>
        <taxon>Coriobacteriia</taxon>
        <taxon>Coriobacteriales</taxon>
        <taxon>Coriobacteriaceae</taxon>
        <taxon>Collinsella</taxon>
    </lineage>
</organism>
<feature type="region of interest" description="Disordered" evidence="5">
    <location>
        <begin position="452"/>
        <end position="479"/>
    </location>
</feature>
<keyword evidence="3" id="KW-0175">Coiled coil</keyword>